<proteinExistence type="inferred from homology"/>
<keyword evidence="4 7" id="KW-0812">Transmembrane</keyword>
<keyword evidence="3 10" id="KW-0808">Transferase</keyword>
<feature type="transmembrane region" description="Helical" evidence="7">
    <location>
        <begin position="104"/>
        <end position="126"/>
    </location>
</feature>
<dbReference type="EMBL" id="FRBX01000002">
    <property type="protein sequence ID" value="SHL96710.1"/>
    <property type="molecule type" value="Genomic_DNA"/>
</dbReference>
<keyword evidence="5 7" id="KW-1133">Transmembrane helix</keyword>
<evidence type="ECO:0000259" key="8">
    <source>
        <dbReference type="Pfam" id="PF02397"/>
    </source>
</evidence>
<dbReference type="AlphaFoldDB" id="A0AB36P034"/>
<evidence type="ECO:0000256" key="2">
    <source>
        <dbReference type="ARBA" id="ARBA00006464"/>
    </source>
</evidence>
<dbReference type="InterPro" id="IPR017473">
    <property type="entry name" value="Undecaprenyl-P_gluc_Ptfrase"/>
</dbReference>
<name>A0AB36P034_9FLAO</name>
<feature type="transmembrane region" description="Helical" evidence="7">
    <location>
        <begin position="81"/>
        <end position="98"/>
    </location>
</feature>
<dbReference type="PANTHER" id="PTHR30576:SF0">
    <property type="entry name" value="UNDECAPRENYL-PHOSPHATE N-ACETYLGALACTOSAMINYL 1-PHOSPHATE TRANSFERASE-RELATED"/>
    <property type="match status" value="1"/>
</dbReference>
<organism evidence="9 12">
    <name type="scientific">Flavobacterium pectinovorum</name>
    <dbReference type="NCBI Taxonomy" id="29533"/>
    <lineage>
        <taxon>Bacteria</taxon>
        <taxon>Pseudomonadati</taxon>
        <taxon>Bacteroidota</taxon>
        <taxon>Flavobacteriia</taxon>
        <taxon>Flavobacteriales</taxon>
        <taxon>Flavobacteriaceae</taxon>
        <taxon>Flavobacterium</taxon>
    </lineage>
</organism>
<feature type="transmembrane region" description="Helical" evidence="7">
    <location>
        <begin position="12"/>
        <end position="33"/>
    </location>
</feature>
<sequence length="455" mass="52991">MTVFQTGRYSKYIRPISILIDLTIITVLSFFIFKELVSNMLVFVLYQYIGWGLIAFSTHFYDVYRFTTPIEIAAKMLRQEILFLLVVIAFFPFSPQVIFSQTAIIIFIMLAILLVTIFKFSLFFYLKEYRIITGSNYRSAVIIGFTEEAIRLKNLFETRKDYGYRFLGYFSDKKSGENITGKLTDLKPFIIENEVDEIYCSLNEVSNKYLKDLIDFADENNKTIKFIPDTKEIFSKNLKIDYYDFFPVLSLKQTMLNEPAIQVLKRTFDVVFSILIIVFVLSWLGPILAILIKLESKGPVFFTQGRPGLGENEFVCYKFRSMRINKTTETEASKNDPRVTAIGRFMRKTSIDELPQFFNVLKGDMSVVGPRPHLWSQNKEYGNKVKKYMIRHCVKPGITGLAQVSGFRGEITIERDMINRIKFDVFYIENWSLILDLKIILQTVINIFKGDKKAY</sequence>
<comment type="similarity">
    <text evidence="2">Belongs to the bacterial sugar transferase family.</text>
</comment>
<gene>
    <name evidence="9" type="ORF">B0A72_16180</name>
    <name evidence="10" type="ORF">SAMN05444387_1572</name>
</gene>
<accession>A0AB36P034</accession>
<evidence type="ECO:0000256" key="3">
    <source>
        <dbReference type="ARBA" id="ARBA00022679"/>
    </source>
</evidence>
<feature type="domain" description="Bacterial sugar transferase" evidence="8">
    <location>
        <begin position="265"/>
        <end position="448"/>
    </location>
</feature>
<evidence type="ECO:0000256" key="4">
    <source>
        <dbReference type="ARBA" id="ARBA00022692"/>
    </source>
</evidence>
<reference evidence="10 11" key="2">
    <citation type="submission" date="2016-11" db="EMBL/GenBank/DDBJ databases">
        <authorList>
            <person name="Varghese N."/>
            <person name="Submissions S."/>
        </authorList>
    </citation>
    <scope>NUCLEOTIDE SEQUENCE [LARGE SCALE GENOMIC DNA]</scope>
    <source>
        <strain evidence="10 11">DSM 6368</strain>
    </source>
</reference>
<dbReference type="Proteomes" id="UP000184216">
    <property type="component" value="Unassembled WGS sequence"/>
</dbReference>
<comment type="caution">
    <text evidence="9">The sequence shown here is derived from an EMBL/GenBank/DDBJ whole genome shotgun (WGS) entry which is preliminary data.</text>
</comment>
<dbReference type="GO" id="GO:0016020">
    <property type="term" value="C:membrane"/>
    <property type="evidence" value="ECO:0007669"/>
    <property type="project" value="UniProtKB-SubCell"/>
</dbReference>
<evidence type="ECO:0000256" key="6">
    <source>
        <dbReference type="ARBA" id="ARBA00023136"/>
    </source>
</evidence>
<keyword evidence="6 7" id="KW-0472">Membrane</keyword>
<evidence type="ECO:0000313" key="9">
    <source>
        <dbReference type="EMBL" id="OXB02718.1"/>
    </source>
</evidence>
<dbReference type="NCBIfam" id="TIGR03023">
    <property type="entry name" value="WcaJ_sugtrans"/>
    <property type="match status" value="1"/>
</dbReference>
<evidence type="ECO:0000313" key="12">
    <source>
        <dbReference type="Proteomes" id="UP000198431"/>
    </source>
</evidence>
<dbReference type="EMBL" id="MUHB01000016">
    <property type="protein sequence ID" value="OXB02718.1"/>
    <property type="molecule type" value="Genomic_DNA"/>
</dbReference>
<dbReference type="Proteomes" id="UP000198431">
    <property type="component" value="Unassembled WGS sequence"/>
</dbReference>
<evidence type="ECO:0000256" key="1">
    <source>
        <dbReference type="ARBA" id="ARBA00004141"/>
    </source>
</evidence>
<comment type="subcellular location">
    <subcellularLocation>
        <location evidence="1">Membrane</location>
        <topology evidence="1">Multi-pass membrane protein</topology>
    </subcellularLocation>
</comment>
<dbReference type="Gene3D" id="3.40.50.720">
    <property type="entry name" value="NAD(P)-binding Rossmann-like Domain"/>
    <property type="match status" value="1"/>
</dbReference>
<dbReference type="GO" id="GO:0016780">
    <property type="term" value="F:phosphotransferase activity, for other substituted phosphate groups"/>
    <property type="evidence" value="ECO:0007669"/>
    <property type="project" value="TreeGrafter"/>
</dbReference>
<dbReference type="InterPro" id="IPR003362">
    <property type="entry name" value="Bact_transf"/>
</dbReference>
<protein>
    <submittedName>
        <fullName evidence="10">Colanic acid biosysnthesis UDP-glucose lipid carrier transferase</fullName>
    </submittedName>
    <submittedName>
        <fullName evidence="9">Undecaprenyl-phosphate glucose phosphotransferase</fullName>
    </submittedName>
</protein>
<dbReference type="RefSeq" id="WP_073394456.1">
    <property type="nucleotide sequence ID" value="NZ_FRBX01000002.1"/>
</dbReference>
<evidence type="ECO:0000256" key="5">
    <source>
        <dbReference type="ARBA" id="ARBA00022989"/>
    </source>
</evidence>
<dbReference type="Pfam" id="PF13727">
    <property type="entry name" value="CoA_binding_3"/>
    <property type="match status" value="1"/>
</dbReference>
<reference evidence="9 12" key="1">
    <citation type="submission" date="2016-11" db="EMBL/GenBank/DDBJ databases">
        <title>Whole genomes of Flavobacteriaceae.</title>
        <authorList>
            <person name="Stine C."/>
            <person name="Li C."/>
            <person name="Tadesse D."/>
        </authorList>
    </citation>
    <scope>NUCLEOTIDE SEQUENCE [LARGE SCALE GENOMIC DNA]</scope>
    <source>
        <strain evidence="9 12">ATCC 19366</strain>
    </source>
</reference>
<dbReference type="InterPro" id="IPR017475">
    <property type="entry name" value="EPS_sugar_tfrase"/>
</dbReference>
<evidence type="ECO:0000313" key="10">
    <source>
        <dbReference type="EMBL" id="SHL96710.1"/>
    </source>
</evidence>
<evidence type="ECO:0000313" key="11">
    <source>
        <dbReference type="Proteomes" id="UP000184216"/>
    </source>
</evidence>
<dbReference type="Pfam" id="PF02397">
    <property type="entry name" value="Bac_transf"/>
    <property type="match status" value="1"/>
</dbReference>
<keyword evidence="11" id="KW-1185">Reference proteome</keyword>
<dbReference type="NCBIfam" id="TIGR03025">
    <property type="entry name" value="EPS_sugtrans"/>
    <property type="match status" value="1"/>
</dbReference>
<feature type="transmembrane region" description="Helical" evidence="7">
    <location>
        <begin position="39"/>
        <end position="61"/>
    </location>
</feature>
<feature type="transmembrane region" description="Helical" evidence="7">
    <location>
        <begin position="270"/>
        <end position="292"/>
    </location>
</feature>
<evidence type="ECO:0000256" key="7">
    <source>
        <dbReference type="SAM" id="Phobius"/>
    </source>
</evidence>
<dbReference type="PANTHER" id="PTHR30576">
    <property type="entry name" value="COLANIC BIOSYNTHESIS UDP-GLUCOSE LIPID CARRIER TRANSFERASE"/>
    <property type="match status" value="1"/>
</dbReference>